<name>M4BWN9_HYAAE</name>
<proteinExistence type="predicted"/>
<dbReference type="Proteomes" id="UP000011713">
    <property type="component" value="Unassembled WGS sequence"/>
</dbReference>
<accession>M4BWN9</accession>
<dbReference type="AlphaFoldDB" id="M4BWN9"/>
<dbReference type="EnsemblProtists" id="HpaT810940">
    <property type="protein sequence ID" value="HpaP810940"/>
    <property type="gene ID" value="HpaG810940"/>
</dbReference>
<dbReference type="VEuPathDB" id="FungiDB:HpaG810940"/>
<organism evidence="1 2">
    <name type="scientific">Hyaloperonospora arabidopsidis (strain Emoy2)</name>
    <name type="common">Downy mildew agent</name>
    <name type="synonym">Peronospora arabidopsidis</name>
    <dbReference type="NCBI Taxonomy" id="559515"/>
    <lineage>
        <taxon>Eukaryota</taxon>
        <taxon>Sar</taxon>
        <taxon>Stramenopiles</taxon>
        <taxon>Oomycota</taxon>
        <taxon>Peronosporomycetes</taxon>
        <taxon>Peronosporales</taxon>
        <taxon>Peronosporaceae</taxon>
        <taxon>Hyaloperonospora</taxon>
    </lineage>
</organism>
<reference evidence="2" key="1">
    <citation type="journal article" date="2010" name="Science">
        <title>Signatures of adaptation to obligate biotrophy in the Hyaloperonospora arabidopsidis genome.</title>
        <authorList>
            <person name="Baxter L."/>
            <person name="Tripathy S."/>
            <person name="Ishaque N."/>
            <person name="Boot N."/>
            <person name="Cabral A."/>
            <person name="Kemen E."/>
            <person name="Thines M."/>
            <person name="Ah-Fong A."/>
            <person name="Anderson R."/>
            <person name="Badejoko W."/>
            <person name="Bittner-Eddy P."/>
            <person name="Boore J.L."/>
            <person name="Chibucos M.C."/>
            <person name="Coates M."/>
            <person name="Dehal P."/>
            <person name="Delehaunty K."/>
            <person name="Dong S."/>
            <person name="Downton P."/>
            <person name="Dumas B."/>
            <person name="Fabro G."/>
            <person name="Fronick C."/>
            <person name="Fuerstenberg S.I."/>
            <person name="Fulton L."/>
            <person name="Gaulin E."/>
            <person name="Govers F."/>
            <person name="Hughes L."/>
            <person name="Humphray S."/>
            <person name="Jiang R.H."/>
            <person name="Judelson H."/>
            <person name="Kamoun S."/>
            <person name="Kyung K."/>
            <person name="Meijer H."/>
            <person name="Minx P."/>
            <person name="Morris P."/>
            <person name="Nelson J."/>
            <person name="Phuntumart V."/>
            <person name="Qutob D."/>
            <person name="Rehmany A."/>
            <person name="Rougon-Cardoso A."/>
            <person name="Ryden P."/>
            <person name="Torto-Alalibo T."/>
            <person name="Studholme D."/>
            <person name="Wang Y."/>
            <person name="Win J."/>
            <person name="Wood J."/>
            <person name="Clifton S.W."/>
            <person name="Rogers J."/>
            <person name="Van den Ackerveken G."/>
            <person name="Jones J.D."/>
            <person name="McDowell J.M."/>
            <person name="Beynon J."/>
            <person name="Tyler B.M."/>
        </authorList>
    </citation>
    <scope>NUCLEOTIDE SEQUENCE [LARGE SCALE GENOMIC DNA]</scope>
    <source>
        <strain evidence="2">Emoy2</strain>
    </source>
</reference>
<reference evidence="1" key="2">
    <citation type="submission" date="2015-06" db="UniProtKB">
        <authorList>
            <consortium name="EnsemblProtists"/>
        </authorList>
    </citation>
    <scope>IDENTIFICATION</scope>
    <source>
        <strain evidence="1">Emoy2</strain>
    </source>
</reference>
<evidence type="ECO:0000313" key="1">
    <source>
        <dbReference type="EnsemblProtists" id="HpaP810940"/>
    </source>
</evidence>
<keyword evidence="2" id="KW-1185">Reference proteome</keyword>
<evidence type="ECO:0000313" key="2">
    <source>
        <dbReference type="Proteomes" id="UP000011713"/>
    </source>
</evidence>
<protein>
    <submittedName>
        <fullName evidence="1">Uncharacterized protein</fullName>
    </submittedName>
</protein>
<dbReference type="InParanoid" id="M4BWN9"/>
<dbReference type="HOGENOM" id="CLU_2578955_0_0_1"/>
<sequence>MIGLEVSQGSELRTNVNSVFNLLSERQVFTSGSTCWSSPSPPSLPPSLSTAVFSIAVFPPCSPSLLHRRRHSRAVSRRAHS</sequence>
<dbReference type="EMBL" id="JH598005">
    <property type="status" value="NOT_ANNOTATED_CDS"/>
    <property type="molecule type" value="Genomic_DNA"/>
</dbReference>